<dbReference type="Proteomes" id="UP000295399">
    <property type="component" value="Unassembled WGS sequence"/>
</dbReference>
<dbReference type="InParanoid" id="A0A4R2PF44"/>
<reference evidence="2 3" key="1">
    <citation type="submission" date="2019-03" db="EMBL/GenBank/DDBJ databases">
        <title>Genomic Encyclopedia of Type Strains, Phase IV (KMG-IV): sequencing the most valuable type-strain genomes for metagenomic binning, comparative biology and taxonomic classification.</title>
        <authorList>
            <person name="Goeker M."/>
        </authorList>
    </citation>
    <scope>NUCLEOTIDE SEQUENCE [LARGE SCALE GENOMIC DNA]</scope>
    <source>
        <strain evidence="2 3">DSM 2132</strain>
    </source>
</reference>
<dbReference type="PANTHER" id="PTHR33121:SF15">
    <property type="entry name" value="BLUE LIGHT- AND TEMPERATURE-REGULATED ANTIREPRESSOR BLUF"/>
    <property type="match status" value="1"/>
</dbReference>
<dbReference type="SMART" id="SM00052">
    <property type="entry name" value="EAL"/>
    <property type="match status" value="1"/>
</dbReference>
<dbReference type="EMBL" id="SLXO01000009">
    <property type="protein sequence ID" value="TCP32565.1"/>
    <property type="molecule type" value="Genomic_DNA"/>
</dbReference>
<dbReference type="PROSITE" id="PS50883">
    <property type="entry name" value="EAL"/>
    <property type="match status" value="1"/>
</dbReference>
<evidence type="ECO:0000259" key="1">
    <source>
        <dbReference type="PROSITE" id="PS50883"/>
    </source>
</evidence>
<dbReference type="OrthoDB" id="7251575at2"/>
<name>A0A4R2PF44_RHOSA</name>
<dbReference type="SUPFAM" id="SSF141868">
    <property type="entry name" value="EAL domain-like"/>
    <property type="match status" value="1"/>
</dbReference>
<accession>A0A4R2PF44</accession>
<organism evidence="2 3">
    <name type="scientific">Rhodothalassium salexigens DSM 2132</name>
    <dbReference type="NCBI Taxonomy" id="1188247"/>
    <lineage>
        <taxon>Bacteria</taxon>
        <taxon>Pseudomonadati</taxon>
        <taxon>Pseudomonadota</taxon>
        <taxon>Alphaproteobacteria</taxon>
        <taxon>Rhodothalassiales</taxon>
        <taxon>Rhodothalassiaceae</taxon>
        <taxon>Rhodothalassium</taxon>
    </lineage>
</organism>
<evidence type="ECO:0000313" key="2">
    <source>
        <dbReference type="EMBL" id="TCP32565.1"/>
    </source>
</evidence>
<protein>
    <submittedName>
        <fullName evidence="2">EAL domain-containing protein (Putative c-di-GMP-specific phosphodiesterase class I)</fullName>
    </submittedName>
</protein>
<dbReference type="InterPro" id="IPR035919">
    <property type="entry name" value="EAL_sf"/>
</dbReference>
<dbReference type="GO" id="GO:0071111">
    <property type="term" value="F:cyclic-guanylate-specific phosphodiesterase activity"/>
    <property type="evidence" value="ECO:0007669"/>
    <property type="project" value="InterPro"/>
</dbReference>
<proteinExistence type="predicted"/>
<dbReference type="Gene3D" id="3.20.20.450">
    <property type="entry name" value="EAL domain"/>
    <property type="match status" value="1"/>
</dbReference>
<feature type="domain" description="EAL" evidence="1">
    <location>
        <begin position="116"/>
        <end position="363"/>
    </location>
</feature>
<dbReference type="AlphaFoldDB" id="A0A4R2PF44"/>
<dbReference type="InterPro" id="IPR001633">
    <property type="entry name" value="EAL_dom"/>
</dbReference>
<dbReference type="Pfam" id="PF00563">
    <property type="entry name" value="EAL"/>
    <property type="match status" value="1"/>
</dbReference>
<evidence type="ECO:0000313" key="3">
    <source>
        <dbReference type="Proteomes" id="UP000295399"/>
    </source>
</evidence>
<gene>
    <name evidence="2" type="ORF">EV659_10957</name>
</gene>
<dbReference type="InterPro" id="IPR050706">
    <property type="entry name" value="Cyclic-di-GMP_PDE-like"/>
</dbReference>
<dbReference type="RefSeq" id="WP_132709051.1">
    <property type="nucleotide sequence ID" value="NZ_JACIGF010000009.1"/>
</dbReference>
<sequence>MLDNDTTDDFADQMVQCRNCGVPPMIHGSRFLLRPPGGHSMAKVHQALKLAGCVARSGRRHQELVVEVDDHHRLADALVESLHMNELADTMIMPAKDDGPDLDQLWSVMRLSDYTANVRGAWLVDLVESGRLTAFMQPIVDATLRPVGHECLVRGHDTDGNLIPAGRMFEAASSPRLAAYFDRAARLTAVARSKRLPTDQTCFINFQPSVLYDPENCLRTTVAALKEYGIDPGRVVFEVVETDHVSDMAHLRRIVDYYRNAGFRVALDDFGSGYNNLSQFVGLRPDFIKIDKALVLSLNSHPIARRLVEFLVATAQDNGIKIIAEGVEDAQTFDTLKAIGVDFYQGFYFARPAPDPVTSVTLQ</sequence>
<comment type="caution">
    <text evidence="2">The sequence shown here is derived from an EMBL/GenBank/DDBJ whole genome shotgun (WGS) entry which is preliminary data.</text>
</comment>
<keyword evidence="3" id="KW-1185">Reference proteome</keyword>
<dbReference type="CDD" id="cd01948">
    <property type="entry name" value="EAL"/>
    <property type="match status" value="1"/>
</dbReference>
<dbReference type="PANTHER" id="PTHR33121">
    <property type="entry name" value="CYCLIC DI-GMP PHOSPHODIESTERASE PDEF"/>
    <property type="match status" value="1"/>
</dbReference>